<dbReference type="SUPFAM" id="SSF57756">
    <property type="entry name" value="Retrovirus zinc finger-like domains"/>
    <property type="match status" value="1"/>
</dbReference>
<evidence type="ECO:0008006" key="3">
    <source>
        <dbReference type="Google" id="ProtNLM"/>
    </source>
</evidence>
<reference evidence="2" key="1">
    <citation type="submission" date="2020-05" db="UniProtKB">
        <authorList>
            <consortium name="EnsemblMetazoa"/>
        </authorList>
    </citation>
    <scope>IDENTIFICATION</scope>
    <source>
        <strain evidence="2">FUMOZ</strain>
    </source>
</reference>
<dbReference type="AlphaFoldDB" id="A0A182RZA7"/>
<dbReference type="GO" id="GO:0008270">
    <property type="term" value="F:zinc ion binding"/>
    <property type="evidence" value="ECO:0007669"/>
    <property type="project" value="InterPro"/>
</dbReference>
<dbReference type="GO" id="GO:0003676">
    <property type="term" value="F:nucleic acid binding"/>
    <property type="evidence" value="ECO:0007669"/>
    <property type="project" value="InterPro"/>
</dbReference>
<dbReference type="InterPro" id="IPR036875">
    <property type="entry name" value="Znf_CCHC_sf"/>
</dbReference>
<feature type="compositionally biased region" description="Polar residues" evidence="1">
    <location>
        <begin position="51"/>
        <end position="74"/>
    </location>
</feature>
<feature type="region of interest" description="Disordered" evidence="1">
    <location>
        <begin position="49"/>
        <end position="74"/>
    </location>
</feature>
<organism evidence="2">
    <name type="scientific">Anopheles funestus</name>
    <name type="common">African malaria mosquito</name>
    <dbReference type="NCBI Taxonomy" id="62324"/>
    <lineage>
        <taxon>Eukaryota</taxon>
        <taxon>Metazoa</taxon>
        <taxon>Ecdysozoa</taxon>
        <taxon>Arthropoda</taxon>
        <taxon>Hexapoda</taxon>
        <taxon>Insecta</taxon>
        <taxon>Pterygota</taxon>
        <taxon>Neoptera</taxon>
        <taxon>Endopterygota</taxon>
        <taxon>Diptera</taxon>
        <taxon>Nematocera</taxon>
        <taxon>Culicoidea</taxon>
        <taxon>Culicidae</taxon>
        <taxon>Anophelinae</taxon>
        <taxon>Anopheles</taxon>
    </lineage>
</organism>
<dbReference type="EnsemblMetazoa" id="AFUN011638-RA">
    <property type="protein sequence ID" value="AFUN011638-PA"/>
    <property type="gene ID" value="AFUN011638"/>
</dbReference>
<dbReference type="VEuPathDB" id="VectorBase:AFUN011638"/>
<proteinExistence type="predicted"/>
<evidence type="ECO:0000256" key="1">
    <source>
        <dbReference type="SAM" id="MobiDB-lite"/>
    </source>
</evidence>
<accession>A0A182RZA7</accession>
<dbReference type="PANTHER" id="PTHR47331">
    <property type="entry name" value="PHD-TYPE DOMAIN-CONTAINING PROTEIN"/>
    <property type="match status" value="1"/>
</dbReference>
<protein>
    <recommendedName>
        <fullName evidence="3">CCHC-type domain-containing protein</fullName>
    </recommendedName>
</protein>
<dbReference type="PANTHER" id="PTHR47331:SF1">
    <property type="entry name" value="GAG-LIKE PROTEIN"/>
    <property type="match status" value="1"/>
</dbReference>
<evidence type="ECO:0000313" key="2">
    <source>
        <dbReference type="EnsemblMetazoa" id="AFUN011638-PA"/>
    </source>
</evidence>
<dbReference type="Gene3D" id="4.10.60.10">
    <property type="entry name" value="Zinc finger, CCHC-type"/>
    <property type="match status" value="1"/>
</dbReference>
<name>A0A182RZA7_ANOFN</name>
<sequence>MACNDKKDFVKSNKLCWNCLGKGHLSRFCKSKRNCGTCGKKHHTLLHESEATSVTHTTVENRAQAEPSISTEVN</sequence>